<dbReference type="RefSeq" id="WP_095276195.1">
    <property type="nucleotide sequence ID" value="NZ_CP047655.1"/>
</dbReference>
<dbReference type="Proteomes" id="UP000215771">
    <property type="component" value="Unassembled WGS sequence"/>
</dbReference>
<keyword evidence="3" id="KW-0732">Signal</keyword>
<reference evidence="4 6" key="2">
    <citation type="submission" date="2017-08" db="EMBL/GenBank/DDBJ databases">
        <authorList>
            <person name="de Groot N.N."/>
        </authorList>
    </citation>
    <scope>NUCLEOTIDE SEQUENCE [LARGE SCALE GENOMIC DNA]</scope>
    <source>
        <strain evidence="4 6">NBT06-6</strain>
    </source>
</reference>
<keyword evidence="2" id="KW-0812">Transmembrane</keyword>
<accession>A0A269PEK5</accession>
<feature type="compositionally biased region" description="Basic and acidic residues" evidence="1">
    <location>
        <begin position="69"/>
        <end position="79"/>
    </location>
</feature>
<evidence type="ECO:0000256" key="1">
    <source>
        <dbReference type="SAM" id="MobiDB-lite"/>
    </source>
</evidence>
<keyword evidence="2" id="KW-1133">Transmembrane helix</keyword>
<name>A0A269PEK5_9CORY</name>
<protein>
    <submittedName>
        <fullName evidence="4">Uncharacterized protein</fullName>
    </submittedName>
</protein>
<dbReference type="EMBL" id="NQMQ01000009">
    <property type="protein sequence ID" value="PAJ70588.1"/>
    <property type="molecule type" value="Genomic_DNA"/>
</dbReference>
<proteinExistence type="predicted"/>
<evidence type="ECO:0000313" key="5">
    <source>
        <dbReference type="EMBL" id="PAT06707.1"/>
    </source>
</evidence>
<gene>
    <name evidence="4" type="ORF">CIG21_04635</name>
    <name evidence="5" type="ORF">CKJ81_01810</name>
</gene>
<feature type="transmembrane region" description="Helical" evidence="2">
    <location>
        <begin position="156"/>
        <end position="175"/>
    </location>
</feature>
<organism evidence="4 6">
    <name type="scientific">Corynebacterium hadale</name>
    <dbReference type="NCBI Taxonomy" id="2026255"/>
    <lineage>
        <taxon>Bacteria</taxon>
        <taxon>Bacillati</taxon>
        <taxon>Actinomycetota</taxon>
        <taxon>Actinomycetes</taxon>
        <taxon>Mycobacteriales</taxon>
        <taxon>Corynebacteriaceae</taxon>
        <taxon>Corynebacterium</taxon>
    </lineage>
</organism>
<evidence type="ECO:0000256" key="3">
    <source>
        <dbReference type="SAM" id="SignalP"/>
    </source>
</evidence>
<keyword evidence="2" id="KW-0472">Membrane</keyword>
<feature type="region of interest" description="Disordered" evidence="1">
    <location>
        <begin position="30"/>
        <end position="84"/>
    </location>
</feature>
<keyword evidence="7" id="KW-1185">Reference proteome</keyword>
<evidence type="ECO:0000313" key="4">
    <source>
        <dbReference type="EMBL" id="PAJ70588.1"/>
    </source>
</evidence>
<comment type="caution">
    <text evidence="4">The sequence shown here is derived from an EMBL/GenBank/DDBJ whole genome shotgun (WGS) entry which is preliminary data.</text>
</comment>
<dbReference type="AlphaFoldDB" id="A0A269PEK5"/>
<dbReference type="Proteomes" id="UP000218281">
    <property type="component" value="Unassembled WGS sequence"/>
</dbReference>
<evidence type="ECO:0000256" key="2">
    <source>
        <dbReference type="SAM" id="Phobius"/>
    </source>
</evidence>
<evidence type="ECO:0000313" key="6">
    <source>
        <dbReference type="Proteomes" id="UP000215771"/>
    </source>
</evidence>
<sequence>MRQTILAGTIAAALAVSTVQFSPLVPAAAAAEAGENGGDGASSSTRPKGNKPGDPAPGLKPLDYDEEKDPMHLDPDKNPVKKVSSSEMFLDWTKDMEEGDGKDVVQAWAKNSSVPDTANPWELAKQEVQGSSMMSSGFFTGDFAQSSAGSSRAASSVIPVMLGLLVIGQLVELVMRGIRMAQQ</sequence>
<reference evidence="5 7" key="1">
    <citation type="submission" date="2017-08" db="EMBL/GenBank/DDBJ databases">
        <title>Whole genome sequences of 6 clinical strains closest to Corynebacterium imitans.</title>
        <authorList>
            <person name="Bernier A.-M."/>
            <person name="Burdz T."/>
            <person name="Bernard K."/>
        </authorList>
    </citation>
    <scope>NUCLEOTIDE SEQUENCE [LARGE SCALE GENOMIC DNA]</scope>
    <source>
        <strain evidence="5 7">NML93-0607</strain>
    </source>
</reference>
<dbReference type="EMBL" id="NSGO01000002">
    <property type="protein sequence ID" value="PAT06707.1"/>
    <property type="molecule type" value="Genomic_DNA"/>
</dbReference>
<evidence type="ECO:0000313" key="7">
    <source>
        <dbReference type="Proteomes" id="UP000218281"/>
    </source>
</evidence>
<feature type="chain" id="PRO_5039288851" evidence="3">
    <location>
        <begin position="22"/>
        <end position="183"/>
    </location>
</feature>
<feature type="signal peptide" evidence="3">
    <location>
        <begin position="1"/>
        <end position="21"/>
    </location>
</feature>